<dbReference type="Proteomes" id="UP000481043">
    <property type="component" value="Unassembled WGS sequence"/>
</dbReference>
<dbReference type="Gene3D" id="3.30.750.24">
    <property type="entry name" value="STAS domain"/>
    <property type="match status" value="1"/>
</dbReference>
<proteinExistence type="inferred from homology"/>
<dbReference type="GO" id="GO:0043856">
    <property type="term" value="F:anti-sigma factor antagonist activity"/>
    <property type="evidence" value="ECO:0007669"/>
    <property type="project" value="InterPro"/>
</dbReference>
<comment type="caution">
    <text evidence="6">The sequence shown here is derived from an EMBL/GenBank/DDBJ whole genome shotgun (WGS) entry which is preliminary data.</text>
</comment>
<comment type="function">
    <text evidence="3">Positive regulator of sigma-B activity. Non-phosphorylated RsbV binds to RsbW, preventing its association with sigma-B. When phosphorylated, releases RsbW, which is then free to complex with and inactivate sigma-B.</text>
</comment>
<keyword evidence="7" id="KW-1185">Reference proteome</keyword>
<gene>
    <name evidence="6" type="ORF">G4D63_19480</name>
</gene>
<dbReference type="PANTHER" id="PTHR33495">
    <property type="entry name" value="ANTI-SIGMA FACTOR ANTAGONIST TM_1081-RELATED-RELATED"/>
    <property type="match status" value="1"/>
</dbReference>
<dbReference type="AlphaFoldDB" id="A0A6M0QC68"/>
<dbReference type="InterPro" id="IPR036513">
    <property type="entry name" value="STAS_dom_sf"/>
</dbReference>
<evidence type="ECO:0000313" key="6">
    <source>
        <dbReference type="EMBL" id="NEY73895.1"/>
    </source>
</evidence>
<sequence>MNLQVEINQEGLTHHVFVKGEVDAYTAPQLKDQLVPLAEQKDANLSIDLAGVSYIDSTGLGVFIGVLKTTRKSGGSLQLIGLNERVKRLFMITGLHEIINISGVE</sequence>
<evidence type="ECO:0000256" key="4">
    <source>
        <dbReference type="RuleBase" id="RU003749"/>
    </source>
</evidence>
<dbReference type="NCBIfam" id="TIGR00377">
    <property type="entry name" value="ant_ant_sig"/>
    <property type="match status" value="1"/>
</dbReference>
<dbReference type="InterPro" id="IPR002645">
    <property type="entry name" value="STAS_dom"/>
</dbReference>
<organism evidence="6 7">
    <name type="scientific">Bacillus mesophilus</name>
    <dbReference type="NCBI Taxonomy" id="1808955"/>
    <lineage>
        <taxon>Bacteria</taxon>
        <taxon>Bacillati</taxon>
        <taxon>Bacillota</taxon>
        <taxon>Bacilli</taxon>
        <taxon>Bacillales</taxon>
        <taxon>Bacillaceae</taxon>
        <taxon>Bacillus</taxon>
    </lineage>
</organism>
<feature type="domain" description="STAS" evidence="5">
    <location>
        <begin position="18"/>
        <end position="105"/>
    </location>
</feature>
<dbReference type="PROSITE" id="PS50801">
    <property type="entry name" value="STAS"/>
    <property type="match status" value="1"/>
</dbReference>
<name>A0A6M0QC68_9BACI</name>
<evidence type="ECO:0000256" key="3">
    <source>
        <dbReference type="ARBA" id="ARBA00024670"/>
    </source>
</evidence>
<reference evidence="6 7" key="1">
    <citation type="submission" date="2020-02" db="EMBL/GenBank/DDBJ databases">
        <title>Bacillus aquiflavi sp. nov., isolated from yellow water of strong flavor Chinese baijiu in Yibin region of China.</title>
        <authorList>
            <person name="Xie J."/>
        </authorList>
    </citation>
    <scope>NUCLEOTIDE SEQUENCE [LARGE SCALE GENOMIC DNA]</scope>
    <source>
        <strain evidence="6 7">SA4</strain>
    </source>
</reference>
<evidence type="ECO:0000256" key="2">
    <source>
        <dbReference type="ARBA" id="ARBA00022553"/>
    </source>
</evidence>
<dbReference type="Pfam" id="PF01740">
    <property type="entry name" value="STAS"/>
    <property type="match status" value="1"/>
</dbReference>
<dbReference type="SUPFAM" id="SSF52091">
    <property type="entry name" value="SpoIIaa-like"/>
    <property type="match status" value="1"/>
</dbReference>
<dbReference type="PANTHER" id="PTHR33495:SF9">
    <property type="entry name" value="ANTI-SIGMA-B FACTOR ANTAGONIST"/>
    <property type="match status" value="1"/>
</dbReference>
<protein>
    <recommendedName>
        <fullName evidence="4">Anti-sigma factor antagonist</fullName>
    </recommendedName>
</protein>
<evidence type="ECO:0000256" key="1">
    <source>
        <dbReference type="ARBA" id="ARBA00009013"/>
    </source>
</evidence>
<dbReference type="InterPro" id="IPR003658">
    <property type="entry name" value="Anti-sigma_ant"/>
</dbReference>
<evidence type="ECO:0000259" key="5">
    <source>
        <dbReference type="PROSITE" id="PS50801"/>
    </source>
</evidence>
<accession>A0A6M0QC68</accession>
<comment type="similarity">
    <text evidence="1 4">Belongs to the anti-sigma-factor antagonist family.</text>
</comment>
<dbReference type="RefSeq" id="WP_163181757.1">
    <property type="nucleotide sequence ID" value="NZ_JAAIWM010000010.1"/>
</dbReference>
<keyword evidence="2" id="KW-0597">Phosphoprotein</keyword>
<evidence type="ECO:0000313" key="7">
    <source>
        <dbReference type="Proteomes" id="UP000481043"/>
    </source>
</evidence>
<dbReference type="EMBL" id="JAAIWM010000010">
    <property type="protein sequence ID" value="NEY73895.1"/>
    <property type="molecule type" value="Genomic_DNA"/>
</dbReference>
<dbReference type="CDD" id="cd07043">
    <property type="entry name" value="STAS_anti-anti-sigma_factors"/>
    <property type="match status" value="1"/>
</dbReference>